<organism evidence="3 4">
    <name type="scientific">Arthrobacter echini</name>
    <dbReference type="NCBI Taxonomy" id="1529066"/>
    <lineage>
        <taxon>Bacteria</taxon>
        <taxon>Bacillati</taxon>
        <taxon>Actinomycetota</taxon>
        <taxon>Actinomycetes</taxon>
        <taxon>Micrococcales</taxon>
        <taxon>Micrococcaceae</taxon>
        <taxon>Arthrobacter</taxon>
    </lineage>
</organism>
<feature type="compositionally biased region" description="Polar residues" evidence="1">
    <location>
        <begin position="49"/>
        <end position="58"/>
    </location>
</feature>
<keyword evidence="2" id="KW-0472">Membrane</keyword>
<evidence type="ECO:0000256" key="2">
    <source>
        <dbReference type="SAM" id="Phobius"/>
    </source>
</evidence>
<evidence type="ECO:0000256" key="1">
    <source>
        <dbReference type="SAM" id="MobiDB-lite"/>
    </source>
</evidence>
<dbReference type="AlphaFoldDB" id="A0A5D0XN43"/>
<dbReference type="EMBL" id="VSLD01000006">
    <property type="protein sequence ID" value="TYC97830.1"/>
    <property type="molecule type" value="Genomic_DNA"/>
</dbReference>
<evidence type="ECO:0000313" key="4">
    <source>
        <dbReference type="Proteomes" id="UP000323410"/>
    </source>
</evidence>
<name>A0A5D0XN43_9MICC</name>
<feature type="transmembrane region" description="Helical" evidence="2">
    <location>
        <begin position="101"/>
        <end position="127"/>
    </location>
</feature>
<feature type="region of interest" description="Disordered" evidence="1">
    <location>
        <begin position="1"/>
        <end position="60"/>
    </location>
</feature>
<proteinExistence type="predicted"/>
<feature type="compositionally biased region" description="Polar residues" evidence="1">
    <location>
        <begin position="1"/>
        <end position="38"/>
    </location>
</feature>
<sequence length="157" mass="15898">MSDNTPGSQGSSPYGQNQPRYGEQSASPYGGQNTSPYGQQDPGMAPSPYGQQTPQGAPTDNPGRVLGIVGFILAIFIAPVGLIISIIAFVKSRKAGMGNGLALAGIIIGALFTILGVLGAIALGAFVNEFAQQFLNACEGLPSGTSVTVQGAPTECP</sequence>
<comment type="caution">
    <text evidence="3">The sequence shown here is derived from an EMBL/GenBank/DDBJ whole genome shotgun (WGS) entry which is preliminary data.</text>
</comment>
<protein>
    <submittedName>
        <fullName evidence="3">DUF4190 domain-containing protein</fullName>
    </submittedName>
</protein>
<accession>A0A5D0XN43</accession>
<dbReference type="RefSeq" id="WP_148601403.1">
    <property type="nucleotide sequence ID" value="NZ_VSLD01000006.1"/>
</dbReference>
<dbReference type="Proteomes" id="UP000323410">
    <property type="component" value="Unassembled WGS sequence"/>
</dbReference>
<keyword evidence="2" id="KW-0812">Transmembrane</keyword>
<feature type="transmembrane region" description="Helical" evidence="2">
    <location>
        <begin position="65"/>
        <end position="89"/>
    </location>
</feature>
<keyword evidence="4" id="KW-1185">Reference proteome</keyword>
<evidence type="ECO:0000313" key="3">
    <source>
        <dbReference type="EMBL" id="TYC97830.1"/>
    </source>
</evidence>
<dbReference type="OrthoDB" id="4775598at2"/>
<reference evidence="3 4" key="1">
    <citation type="submission" date="2019-08" db="EMBL/GenBank/DDBJ databases">
        <title>Genone of Arthrobacter echini P9.</title>
        <authorList>
            <person name="Bowman J.P."/>
        </authorList>
    </citation>
    <scope>NUCLEOTIDE SEQUENCE [LARGE SCALE GENOMIC DNA]</scope>
    <source>
        <strain evidence="3 4">P9</strain>
    </source>
</reference>
<keyword evidence="2" id="KW-1133">Transmembrane helix</keyword>
<gene>
    <name evidence="3" type="ORF">FQ377_11435</name>
</gene>